<accession>A6KCN5</accession>
<dbReference type="Proteomes" id="UP000234681">
    <property type="component" value="Chromosome 7"/>
</dbReference>
<reference evidence="2 3" key="1">
    <citation type="submission" date="2005-09" db="EMBL/GenBank/DDBJ databases">
        <authorList>
            <person name="Mural R.J."/>
            <person name="Li P.W."/>
            <person name="Adams M.D."/>
            <person name="Amanatides P.G."/>
            <person name="Baden-Tillson H."/>
            <person name="Barnstead M."/>
            <person name="Chin S.H."/>
            <person name="Dew I."/>
            <person name="Evans C.A."/>
            <person name="Ferriera S."/>
            <person name="Flanigan M."/>
            <person name="Fosler C."/>
            <person name="Glodek A."/>
            <person name="Gu Z."/>
            <person name="Holt R.A."/>
            <person name="Jennings D."/>
            <person name="Kraft C.L."/>
            <person name="Lu F."/>
            <person name="Nguyen T."/>
            <person name="Nusskern D.R."/>
            <person name="Pfannkoch C.M."/>
            <person name="Sitter C."/>
            <person name="Sutton G.G."/>
            <person name="Venter J.C."/>
            <person name="Wang Z."/>
            <person name="Woodage T."/>
            <person name="Zheng X.H."/>
            <person name="Zhong F."/>
        </authorList>
    </citation>
    <scope>NUCLEOTIDE SEQUENCE [LARGE SCALE GENOMIC DNA]</scope>
    <source>
        <strain>BN</strain>
        <strain evidence="3">Sprague-Dawley</strain>
    </source>
</reference>
<proteinExistence type="predicted"/>
<dbReference type="AlphaFoldDB" id="A6KCN5"/>
<protein>
    <submittedName>
        <fullName evidence="2">RCG50528</fullName>
    </submittedName>
</protein>
<gene>
    <name evidence="2" type="ORF">rCG_50528</name>
</gene>
<dbReference type="EMBL" id="CH474035">
    <property type="protein sequence ID" value="EDL86908.1"/>
    <property type="molecule type" value="Genomic_DNA"/>
</dbReference>
<sequence>MRSDQFTTDPLGRKCCMGSQIPGGAGLRPALSLEIFSTTRLTTSRGHHHPTGRHPGQSIPPWRNRGTAEESGSPLPSCQLLN</sequence>
<evidence type="ECO:0000256" key="1">
    <source>
        <dbReference type="SAM" id="MobiDB-lite"/>
    </source>
</evidence>
<organism evidence="2 3">
    <name type="scientific">Rattus norvegicus</name>
    <name type="common">Rat</name>
    <dbReference type="NCBI Taxonomy" id="10116"/>
    <lineage>
        <taxon>Eukaryota</taxon>
        <taxon>Metazoa</taxon>
        <taxon>Chordata</taxon>
        <taxon>Craniata</taxon>
        <taxon>Vertebrata</taxon>
        <taxon>Euteleostomi</taxon>
        <taxon>Mammalia</taxon>
        <taxon>Eutheria</taxon>
        <taxon>Euarchontoglires</taxon>
        <taxon>Glires</taxon>
        <taxon>Rodentia</taxon>
        <taxon>Myomorpha</taxon>
        <taxon>Muroidea</taxon>
        <taxon>Muridae</taxon>
        <taxon>Murinae</taxon>
        <taxon>Rattus</taxon>
    </lineage>
</organism>
<feature type="region of interest" description="Disordered" evidence="1">
    <location>
        <begin position="39"/>
        <end position="82"/>
    </location>
</feature>
<evidence type="ECO:0000313" key="3">
    <source>
        <dbReference type="Proteomes" id="UP000234681"/>
    </source>
</evidence>
<name>A6KCN5_RAT</name>
<evidence type="ECO:0000313" key="2">
    <source>
        <dbReference type="EMBL" id="EDL86908.1"/>
    </source>
</evidence>